<dbReference type="Proteomes" id="UP001518925">
    <property type="component" value="Unassembled WGS sequence"/>
</dbReference>
<evidence type="ECO:0000313" key="2">
    <source>
        <dbReference type="EMBL" id="MBM6617414.1"/>
    </source>
</evidence>
<dbReference type="EMBL" id="JAFELM010000021">
    <property type="protein sequence ID" value="MBM6617414.1"/>
    <property type="molecule type" value="Genomic_DNA"/>
</dbReference>
<dbReference type="RefSeq" id="WP_204202783.1">
    <property type="nucleotide sequence ID" value="NZ_JAFELM010000021.1"/>
</dbReference>
<evidence type="ECO:0008006" key="4">
    <source>
        <dbReference type="Google" id="ProtNLM"/>
    </source>
</evidence>
<keyword evidence="1" id="KW-0812">Transmembrane</keyword>
<feature type="transmembrane region" description="Helical" evidence="1">
    <location>
        <begin position="181"/>
        <end position="200"/>
    </location>
</feature>
<feature type="transmembrane region" description="Helical" evidence="1">
    <location>
        <begin position="104"/>
        <end position="127"/>
    </location>
</feature>
<reference evidence="2 3" key="1">
    <citation type="submission" date="2021-02" db="EMBL/GenBank/DDBJ databases">
        <title>Bacillus sp. RD4P76, an endophyte from a halophyte.</title>
        <authorList>
            <person name="Sun J.-Q."/>
        </authorList>
    </citation>
    <scope>NUCLEOTIDE SEQUENCE [LARGE SCALE GENOMIC DNA]</scope>
    <source>
        <strain evidence="2 3">RD4P76</strain>
    </source>
</reference>
<keyword evidence="1" id="KW-0472">Membrane</keyword>
<evidence type="ECO:0000313" key="3">
    <source>
        <dbReference type="Proteomes" id="UP001518925"/>
    </source>
</evidence>
<accession>A0ABS2DG38</accession>
<feature type="transmembrane region" description="Helical" evidence="1">
    <location>
        <begin position="62"/>
        <end position="83"/>
    </location>
</feature>
<keyword evidence="1" id="KW-1133">Transmembrane helix</keyword>
<comment type="caution">
    <text evidence="2">The sequence shown here is derived from an EMBL/GenBank/DDBJ whole genome shotgun (WGS) entry which is preliminary data.</text>
</comment>
<feature type="transmembrane region" description="Helical" evidence="1">
    <location>
        <begin position="21"/>
        <end position="42"/>
    </location>
</feature>
<evidence type="ECO:0000256" key="1">
    <source>
        <dbReference type="SAM" id="Phobius"/>
    </source>
</evidence>
<feature type="transmembrane region" description="Helical" evidence="1">
    <location>
        <begin position="151"/>
        <end position="172"/>
    </location>
</feature>
<organism evidence="2 3">
    <name type="scientific">Bacillus suaedaesalsae</name>
    <dbReference type="NCBI Taxonomy" id="2810349"/>
    <lineage>
        <taxon>Bacteria</taxon>
        <taxon>Bacillati</taxon>
        <taxon>Bacillota</taxon>
        <taxon>Bacilli</taxon>
        <taxon>Bacillales</taxon>
        <taxon>Bacillaceae</taxon>
        <taxon>Bacillus</taxon>
    </lineage>
</organism>
<keyword evidence="3" id="KW-1185">Reference proteome</keyword>
<feature type="transmembrane region" description="Helical" evidence="1">
    <location>
        <begin position="220"/>
        <end position="242"/>
    </location>
</feature>
<protein>
    <recommendedName>
        <fullName evidence="4">ABC transporter permease</fullName>
    </recommendedName>
</protein>
<gene>
    <name evidence="2" type="ORF">JR050_06955</name>
</gene>
<name>A0ABS2DG38_9BACI</name>
<proteinExistence type="predicted"/>
<sequence>MMSLTEVSIADSVKRQYKFKLKSYIGAFTTLIAVQVVAMLFSSTGTGGYGTSSESYSINVSYYSANLIIAFTMLWSFITSVLITTKAYRYEDFMFVTNRLTSSLSNVLFLLTASIVGGISAMFAGYLQKIYLFYISEGANLISATTPLTELVIGLVAASLYMLLFSALGYFVGMLTQLHKLFIVIIPTVFLGSLFLSARHNGEVNFITKVIELFIQETSLLLFAVKVLTVAAALFYGSLVICNRLEVRR</sequence>